<dbReference type="Proteomes" id="UP000075583">
    <property type="component" value="Unassembled WGS sequence"/>
</dbReference>
<evidence type="ECO:0000313" key="1">
    <source>
        <dbReference type="EMBL" id="KYG74831.1"/>
    </source>
</evidence>
<sequence>MKVVVQYYLQYHFFYNVSIDISFVLKFYICPMWKKACLSFFIVILALSSCQTGEDPIPALDADQGKSYFFMVENKYREYNVREIRYSAVDISDTLVYQLREEVHESFVNSQGEESRIIHRLTRDNDTQPWALDSVWTARVEKDRAVSIENNISVVKMVFPSQTGRVWDGNIFNTKAVDQFKILNFGVLTNIAVNNDLETTSTMTIEHENDEDGITFRDIRREVYADSIGLISKLYNVVKICSRQECLGEEKIELGRFYRETIYAHGFINE</sequence>
<comment type="caution">
    <text evidence="1">The sequence shown here is derived from an EMBL/GenBank/DDBJ whole genome shotgun (WGS) entry which is preliminary data.</text>
</comment>
<proteinExistence type="predicted"/>
<accession>A0A150X7Y2</accession>
<evidence type="ECO:0000313" key="2">
    <source>
        <dbReference type="Proteomes" id="UP000075583"/>
    </source>
</evidence>
<dbReference type="AlphaFoldDB" id="A0A150X7Y2"/>
<gene>
    <name evidence="1" type="ORF">MB14_06400</name>
</gene>
<reference evidence="1" key="1">
    <citation type="submission" date="2016-01" db="EMBL/GenBank/DDBJ databases">
        <title>Genome sequencing of Roseivirga ehrenbergii KMM 6017.</title>
        <authorList>
            <person name="Selvaratnam C."/>
            <person name="Thevarajoo S."/>
            <person name="Goh K.M."/>
            <person name="Ee R."/>
            <person name="Chan K.-G."/>
            <person name="Chong C.S."/>
        </authorList>
    </citation>
    <scope>NUCLEOTIDE SEQUENCE [LARGE SCALE GENOMIC DNA]</scope>
    <source>
        <strain evidence="1">KMM 6017</strain>
    </source>
</reference>
<dbReference type="STRING" id="279360.MB14_06400"/>
<protein>
    <submittedName>
        <fullName evidence="1">Uncharacterized protein</fullName>
    </submittedName>
</protein>
<dbReference type="EMBL" id="LQZQ01000045">
    <property type="protein sequence ID" value="KYG74831.1"/>
    <property type="molecule type" value="Genomic_DNA"/>
</dbReference>
<keyword evidence="2" id="KW-1185">Reference proteome</keyword>
<organism evidence="1 2">
    <name type="scientific">Roseivirga ehrenbergii (strain DSM 102268 / JCM 13514 / KCTC 12282 / NCIMB 14502 / KMM 6017)</name>
    <dbReference type="NCBI Taxonomy" id="279360"/>
    <lineage>
        <taxon>Bacteria</taxon>
        <taxon>Pseudomonadati</taxon>
        <taxon>Bacteroidota</taxon>
        <taxon>Cytophagia</taxon>
        <taxon>Cytophagales</taxon>
        <taxon>Roseivirgaceae</taxon>
        <taxon>Roseivirga</taxon>
    </lineage>
</organism>
<name>A0A150X7Y2_ROSEK</name>